<accession>C8S444</accession>
<name>C8S444_9RHOB</name>
<evidence type="ECO:0000313" key="3">
    <source>
        <dbReference type="Proteomes" id="UP000010121"/>
    </source>
</evidence>
<dbReference type="EMBL" id="ACYY01000023">
    <property type="protein sequence ID" value="EEW24210.1"/>
    <property type="molecule type" value="Genomic_DNA"/>
</dbReference>
<organism evidence="2 3">
    <name type="scientific">Rhodobacter ferrooxidans</name>
    <dbReference type="NCBI Taxonomy" id="371731"/>
    <lineage>
        <taxon>Bacteria</taxon>
        <taxon>Pseudomonadati</taxon>
        <taxon>Pseudomonadota</taxon>
        <taxon>Alphaproteobacteria</taxon>
        <taxon>Rhodobacterales</taxon>
        <taxon>Rhodobacter group</taxon>
        <taxon>Rhodobacter</taxon>
    </lineage>
</organism>
<dbReference type="eggNOG" id="COG4249">
    <property type="taxonomic scope" value="Bacteria"/>
</dbReference>
<keyword evidence="1" id="KW-0732">Signal</keyword>
<dbReference type="OrthoDB" id="9816009at2"/>
<feature type="chain" id="PRO_5002992102" evidence="1">
    <location>
        <begin position="20"/>
        <end position="137"/>
    </location>
</feature>
<keyword evidence="3" id="KW-1185">Reference proteome</keyword>
<comment type="caution">
    <text evidence="2">The sequence shown here is derived from an EMBL/GenBank/DDBJ whole genome shotgun (WGS) entry which is preliminary data.</text>
</comment>
<reference evidence="2 3" key="1">
    <citation type="submission" date="2009-08" db="EMBL/GenBank/DDBJ databases">
        <title>The draft genome of Rhodobacter sp. SW2.</title>
        <authorList>
            <consortium name="US DOE Joint Genome Institute (JGI-PGF)"/>
            <person name="Lucas S."/>
            <person name="Copeland A."/>
            <person name="Lapidus A."/>
            <person name="Glavina del Rio T."/>
            <person name="Tice H."/>
            <person name="Bruce D."/>
            <person name="Goodwin L."/>
            <person name="Pitluck S."/>
            <person name="Larimer F."/>
            <person name="Land M.L."/>
            <person name="Hauser L."/>
            <person name="Emerson D."/>
        </authorList>
    </citation>
    <scope>NUCLEOTIDE SEQUENCE [LARGE SCALE GENOMIC DNA]</scope>
    <source>
        <strain evidence="2 3">SW2</strain>
    </source>
</reference>
<proteinExistence type="predicted"/>
<sequence>MDLKGIALLALLGATGAQAQDFTTAAEVKPILQATKANWVAVREYDGNDLVYFTHLESWRCGLSQIRFSVNSAAAAKVWEVEPCYEGTAQPNAMKLEGHLPYITLPLGMVQTLAVVVVYDDGSEDRIDVTRPQVLMP</sequence>
<evidence type="ECO:0000313" key="2">
    <source>
        <dbReference type="EMBL" id="EEW24210.1"/>
    </source>
</evidence>
<dbReference type="AlphaFoldDB" id="C8S444"/>
<evidence type="ECO:0000256" key="1">
    <source>
        <dbReference type="SAM" id="SignalP"/>
    </source>
</evidence>
<protein>
    <submittedName>
        <fullName evidence="2">Uncharacterized protein</fullName>
    </submittedName>
</protein>
<gene>
    <name evidence="2" type="ORF">Rsw2DRAFT_2830</name>
</gene>
<dbReference type="Proteomes" id="UP000010121">
    <property type="component" value="Unassembled WGS sequence"/>
</dbReference>
<feature type="signal peptide" evidence="1">
    <location>
        <begin position="1"/>
        <end position="19"/>
    </location>
</feature>
<dbReference type="RefSeq" id="WP_008032091.1">
    <property type="nucleotide sequence ID" value="NZ_ACYY01000023.1"/>
</dbReference>